<evidence type="ECO:0000313" key="2">
    <source>
        <dbReference type="Proteomes" id="UP000596902"/>
    </source>
</evidence>
<sequence>MHSTTILSTVIAAIDMFATIPPNAQPSGQTQIAASTIRRHAQFRMDGLSLFPARRLAEKSVLQTAICAQTQSKPPARRTAATQQLDGGRVALSKGFSTSLLEFYYNLSSPYELGPDDLQRNSGLSNQCK</sequence>
<dbReference type="GeneID" id="62208594"/>
<accession>A0A8H7AUJ0</accession>
<dbReference type="Proteomes" id="UP000596902">
    <property type="component" value="Unassembled WGS sequence"/>
</dbReference>
<proteinExistence type="predicted"/>
<evidence type="ECO:0000313" key="1">
    <source>
        <dbReference type="EMBL" id="KAF7671557.1"/>
    </source>
</evidence>
<reference evidence="1" key="2">
    <citation type="submission" date="2020-08" db="EMBL/GenBank/DDBJ databases">
        <title>Draft Genome Sequence of Cumin Blight Pathogen Alternaria burnsii.</title>
        <authorList>
            <person name="Feng Z."/>
        </authorList>
    </citation>
    <scope>NUCLEOTIDE SEQUENCE</scope>
    <source>
        <strain evidence="1">CBS107.38</strain>
    </source>
</reference>
<name>A0A8H7AUJ0_9PLEO</name>
<keyword evidence="2" id="KW-1185">Reference proteome</keyword>
<organism evidence="1 2">
    <name type="scientific">Alternaria burnsii</name>
    <dbReference type="NCBI Taxonomy" id="1187904"/>
    <lineage>
        <taxon>Eukaryota</taxon>
        <taxon>Fungi</taxon>
        <taxon>Dikarya</taxon>
        <taxon>Ascomycota</taxon>
        <taxon>Pezizomycotina</taxon>
        <taxon>Dothideomycetes</taxon>
        <taxon>Pleosporomycetidae</taxon>
        <taxon>Pleosporales</taxon>
        <taxon>Pleosporineae</taxon>
        <taxon>Pleosporaceae</taxon>
        <taxon>Alternaria</taxon>
        <taxon>Alternaria sect. Alternaria</taxon>
    </lineage>
</organism>
<comment type="caution">
    <text evidence="1">The sequence shown here is derived from an EMBL/GenBank/DDBJ whole genome shotgun (WGS) entry which is preliminary data.</text>
</comment>
<dbReference type="AlphaFoldDB" id="A0A8H7AUJ0"/>
<reference evidence="1" key="1">
    <citation type="submission" date="2020-01" db="EMBL/GenBank/DDBJ databases">
        <authorList>
            <person name="Feng Z.H.Z."/>
        </authorList>
    </citation>
    <scope>NUCLEOTIDE SEQUENCE</scope>
    <source>
        <strain evidence="1">CBS107.38</strain>
    </source>
</reference>
<gene>
    <name evidence="1" type="ORF">GT037_010369</name>
</gene>
<protein>
    <submittedName>
        <fullName evidence="1">Uncharacterized protein</fullName>
    </submittedName>
</protein>
<dbReference type="RefSeq" id="XP_038781924.1">
    <property type="nucleotide sequence ID" value="XM_038935416.1"/>
</dbReference>
<dbReference type="EMBL" id="JAAABM010000021">
    <property type="protein sequence ID" value="KAF7671557.1"/>
    <property type="molecule type" value="Genomic_DNA"/>
</dbReference>